<dbReference type="InterPro" id="IPR037401">
    <property type="entry name" value="SnoaL-like"/>
</dbReference>
<protein>
    <recommendedName>
        <fullName evidence="1">SnoaL-like domain-containing protein</fullName>
    </recommendedName>
</protein>
<dbReference type="InterPro" id="IPR032710">
    <property type="entry name" value="NTF2-like_dom_sf"/>
</dbReference>
<dbReference type="EMBL" id="CAJHCP010000013">
    <property type="protein sequence ID" value="CAD6553905.1"/>
    <property type="molecule type" value="Genomic_DNA"/>
</dbReference>
<sequence length="143" mass="15871">MNQPDNPILQVLDAYKAAVFAKDVDSFVALYDQDVLAFDMWGVWSYNGMAAWRKMTAGWFGSLGTERVIVDFSNAQTVVAADLAVVHAFVTYTAISADGATLRSLDNRLTATLRQKGDQWKITHQHTSSPIAPDTTKVIFKRE</sequence>
<dbReference type="SUPFAM" id="SSF54427">
    <property type="entry name" value="NTF2-like"/>
    <property type="match status" value="1"/>
</dbReference>
<gene>
    <name evidence="2" type="ORF">LMG28140_05396</name>
</gene>
<evidence type="ECO:0000259" key="1">
    <source>
        <dbReference type="Pfam" id="PF13474"/>
    </source>
</evidence>
<comment type="caution">
    <text evidence="2">The sequence shown here is derived from an EMBL/GenBank/DDBJ whole genome shotgun (WGS) entry which is preliminary data.</text>
</comment>
<proteinExistence type="predicted"/>
<name>A0ABN7I9K6_9BURK</name>
<dbReference type="Gene3D" id="3.10.450.50">
    <property type="match status" value="1"/>
</dbReference>
<dbReference type="Proteomes" id="UP000598032">
    <property type="component" value="Unassembled WGS sequence"/>
</dbReference>
<evidence type="ECO:0000313" key="2">
    <source>
        <dbReference type="EMBL" id="CAD6553905.1"/>
    </source>
</evidence>
<dbReference type="Pfam" id="PF13474">
    <property type="entry name" value="SnoaL_3"/>
    <property type="match status" value="1"/>
</dbReference>
<organism evidence="2 3">
    <name type="scientific">Paraburkholderia metrosideri</name>
    <dbReference type="NCBI Taxonomy" id="580937"/>
    <lineage>
        <taxon>Bacteria</taxon>
        <taxon>Pseudomonadati</taxon>
        <taxon>Pseudomonadota</taxon>
        <taxon>Betaproteobacteria</taxon>
        <taxon>Burkholderiales</taxon>
        <taxon>Burkholderiaceae</taxon>
        <taxon>Paraburkholderia</taxon>
    </lineage>
</organism>
<evidence type="ECO:0000313" key="3">
    <source>
        <dbReference type="Proteomes" id="UP000598032"/>
    </source>
</evidence>
<reference evidence="2 3" key="1">
    <citation type="submission" date="2020-10" db="EMBL/GenBank/DDBJ databases">
        <authorList>
            <person name="Peeters C."/>
        </authorList>
    </citation>
    <scope>NUCLEOTIDE SEQUENCE [LARGE SCALE GENOMIC DNA]</scope>
    <source>
        <strain evidence="2 3">LMG 28140</strain>
    </source>
</reference>
<feature type="domain" description="SnoaL-like" evidence="1">
    <location>
        <begin position="8"/>
        <end position="131"/>
    </location>
</feature>
<accession>A0ABN7I9K6</accession>
<dbReference type="RefSeq" id="WP_201645320.1">
    <property type="nucleotide sequence ID" value="NZ_CAJHCP010000013.1"/>
</dbReference>
<keyword evidence="3" id="KW-1185">Reference proteome</keyword>